<accession>A0ABR6NNZ0</accession>
<evidence type="ECO:0000313" key="3">
    <source>
        <dbReference type="EMBL" id="MBB5987909.1"/>
    </source>
</evidence>
<comment type="similarity">
    <text evidence="1">Belongs to the OmpW/AlkL family.</text>
</comment>
<proteinExistence type="inferred from homology"/>
<dbReference type="SUPFAM" id="SSF56925">
    <property type="entry name" value="OMPA-like"/>
    <property type="match status" value="1"/>
</dbReference>
<dbReference type="EMBL" id="JACHKA010000001">
    <property type="protein sequence ID" value="MBB5987909.1"/>
    <property type="molecule type" value="Genomic_DNA"/>
</dbReference>
<dbReference type="RefSeq" id="WP_184156610.1">
    <property type="nucleotide sequence ID" value="NZ_JACHKA010000001.1"/>
</dbReference>
<sequence length="228" mass="23483">MKARFLTCAAGALALVMPMAAQAGTPDGKLQVKVLGTAVLPEGGIDEIRSASVTLPAGTDTKASDNYVPTVAIEYFVTPSISVETICCTTAHHVDGSGAIAGVDKLLDDILIVPATFTLKYHLTGLGAVKPYIGAGPSYFLVLDSKVGSGGVAALGADSGKLKSKFGAAVQAGVDIAIGDQGFGLTVDAKRYFMKPIAAFYNASGATILETRHKLDPWVVSAGISYRF</sequence>
<dbReference type="PANTHER" id="PTHR36920:SF1">
    <property type="entry name" value="OUTER MEMBRANE PROTEIN W"/>
    <property type="match status" value="1"/>
</dbReference>
<comment type="caution">
    <text evidence="3">The sequence shown here is derived from an EMBL/GenBank/DDBJ whole genome shotgun (WGS) entry which is preliminary data.</text>
</comment>
<dbReference type="Proteomes" id="UP001138540">
    <property type="component" value="Unassembled WGS sequence"/>
</dbReference>
<protein>
    <submittedName>
        <fullName evidence="3">Outer membrane protein</fullName>
    </submittedName>
</protein>
<evidence type="ECO:0000313" key="4">
    <source>
        <dbReference type="Proteomes" id="UP001138540"/>
    </source>
</evidence>
<dbReference type="Gene3D" id="2.40.160.20">
    <property type="match status" value="1"/>
</dbReference>
<evidence type="ECO:0000256" key="1">
    <source>
        <dbReference type="ARBA" id="ARBA00009330"/>
    </source>
</evidence>
<evidence type="ECO:0000256" key="2">
    <source>
        <dbReference type="SAM" id="SignalP"/>
    </source>
</evidence>
<gene>
    <name evidence="3" type="ORF">HNP60_003883</name>
</gene>
<dbReference type="PANTHER" id="PTHR36920">
    <property type="match status" value="1"/>
</dbReference>
<dbReference type="InterPro" id="IPR005618">
    <property type="entry name" value="OMPW"/>
</dbReference>
<keyword evidence="4" id="KW-1185">Reference proteome</keyword>
<dbReference type="Pfam" id="PF03922">
    <property type="entry name" value="OmpW"/>
    <property type="match status" value="1"/>
</dbReference>
<organism evidence="3 4">
    <name type="scientific">Sphingobium lignivorans</name>
    <dbReference type="NCBI Taxonomy" id="2735886"/>
    <lineage>
        <taxon>Bacteria</taxon>
        <taxon>Pseudomonadati</taxon>
        <taxon>Pseudomonadota</taxon>
        <taxon>Alphaproteobacteria</taxon>
        <taxon>Sphingomonadales</taxon>
        <taxon>Sphingomonadaceae</taxon>
        <taxon>Sphingobium</taxon>
    </lineage>
</organism>
<feature type="chain" id="PRO_5045085397" evidence="2">
    <location>
        <begin position="24"/>
        <end position="228"/>
    </location>
</feature>
<dbReference type="InterPro" id="IPR011250">
    <property type="entry name" value="OMP/PagP_B-barrel"/>
</dbReference>
<name>A0ABR6NNZ0_9SPHN</name>
<feature type="signal peptide" evidence="2">
    <location>
        <begin position="1"/>
        <end position="23"/>
    </location>
</feature>
<reference evidence="3 4" key="1">
    <citation type="submission" date="2020-08" db="EMBL/GenBank/DDBJ databases">
        <title>Exploring microbial biodiversity for novel pathways involved in the catabolism of aromatic compounds derived from lignin.</title>
        <authorList>
            <person name="Elkins J."/>
        </authorList>
    </citation>
    <scope>NUCLEOTIDE SEQUENCE [LARGE SCALE GENOMIC DNA]</scope>
    <source>
        <strain evidence="3 4">B1D3A</strain>
    </source>
</reference>
<keyword evidence="2" id="KW-0732">Signal</keyword>